<dbReference type="EMBL" id="LR797343">
    <property type="protein sequence ID" value="CAB4203986.1"/>
    <property type="molecule type" value="Genomic_DNA"/>
</dbReference>
<proteinExistence type="predicted"/>
<protein>
    <submittedName>
        <fullName evidence="1">Uncharacterized protein</fullName>
    </submittedName>
</protein>
<evidence type="ECO:0000313" key="1">
    <source>
        <dbReference type="EMBL" id="CAB4184423.1"/>
    </source>
</evidence>
<reference evidence="1" key="1">
    <citation type="submission" date="2020-05" db="EMBL/GenBank/DDBJ databases">
        <authorList>
            <person name="Chiriac C."/>
            <person name="Salcher M."/>
            <person name="Ghai R."/>
            <person name="Kavagutti S V."/>
        </authorList>
    </citation>
    <scope>NUCLEOTIDE SEQUENCE</scope>
</reference>
<dbReference type="EMBL" id="LR797066">
    <property type="protein sequence ID" value="CAB4184423.1"/>
    <property type="molecule type" value="Genomic_DNA"/>
</dbReference>
<evidence type="ECO:0000313" key="4">
    <source>
        <dbReference type="EMBL" id="CAB5229805.1"/>
    </source>
</evidence>
<accession>A0A6J5QJ89</accession>
<gene>
    <name evidence="1" type="ORF">UFOVP1116_3</name>
    <name evidence="2" type="ORF">UFOVP1391_23</name>
    <name evidence="3" type="ORF">UFOVP1480_36</name>
    <name evidence="4" type="ORF">UFOVP1568_16</name>
</gene>
<name>A0A6J5QJ89_9CAUD</name>
<dbReference type="EMBL" id="LR797430">
    <property type="protein sequence ID" value="CAB4215658.1"/>
    <property type="molecule type" value="Genomic_DNA"/>
</dbReference>
<dbReference type="EMBL" id="LR798405">
    <property type="protein sequence ID" value="CAB5229805.1"/>
    <property type="molecule type" value="Genomic_DNA"/>
</dbReference>
<organism evidence="1">
    <name type="scientific">uncultured Caudovirales phage</name>
    <dbReference type="NCBI Taxonomy" id="2100421"/>
    <lineage>
        <taxon>Viruses</taxon>
        <taxon>Duplodnaviria</taxon>
        <taxon>Heunggongvirae</taxon>
        <taxon>Uroviricota</taxon>
        <taxon>Caudoviricetes</taxon>
        <taxon>Peduoviridae</taxon>
        <taxon>Maltschvirus</taxon>
        <taxon>Maltschvirus maltsch</taxon>
    </lineage>
</organism>
<sequence>MQDDHSFERNEQVIIQLWPKNDWANDNTEMRKLFKKKFSLLNQMWLYEALQEAKATSPSWHPEINHIMKIYTRIESAKLTRNFGPVEAANKWWVDYERPSKHTGLMYKFSTDAPTEKAAHEIAASCGGRVRNHSQPDDRISMVQFLLSQSRETIANAVTALRTARMMSNDKLPADISQWRQATIGYVTHQIQTSQKAITT</sequence>
<evidence type="ECO:0000313" key="2">
    <source>
        <dbReference type="EMBL" id="CAB4203986.1"/>
    </source>
</evidence>
<evidence type="ECO:0000313" key="3">
    <source>
        <dbReference type="EMBL" id="CAB4215658.1"/>
    </source>
</evidence>